<keyword evidence="2" id="KW-1185">Reference proteome</keyword>
<evidence type="ECO:0000313" key="1">
    <source>
        <dbReference type="EMBL" id="KJE97728.1"/>
    </source>
</evidence>
<dbReference type="EMBL" id="KE346375">
    <property type="protein sequence ID" value="KJE97728.1"/>
    <property type="molecule type" value="Genomic_DNA"/>
</dbReference>
<accession>A0A0D2WY05</accession>
<gene>
    <name evidence="1" type="ORF">CAOG_007833</name>
</gene>
<dbReference type="OrthoDB" id="10017781at2759"/>
<dbReference type="Proteomes" id="UP000008743">
    <property type="component" value="Unassembled WGS sequence"/>
</dbReference>
<dbReference type="InterPro" id="IPR011989">
    <property type="entry name" value="ARM-like"/>
</dbReference>
<dbReference type="OMA" id="FWTRIFQ"/>
<dbReference type="Gene3D" id="1.25.10.10">
    <property type="entry name" value="Leucine-rich Repeat Variant"/>
    <property type="match status" value="1"/>
</dbReference>
<dbReference type="InParanoid" id="A0A0D2WY05"/>
<dbReference type="AlphaFoldDB" id="A0A0D2WY05"/>
<proteinExistence type="predicted"/>
<dbReference type="RefSeq" id="XP_004342906.1">
    <property type="nucleotide sequence ID" value="XM_004342857.2"/>
</dbReference>
<reference evidence="2" key="1">
    <citation type="submission" date="2011-02" db="EMBL/GenBank/DDBJ databases">
        <title>The Genome Sequence of Capsaspora owczarzaki ATCC 30864.</title>
        <authorList>
            <person name="Russ C."/>
            <person name="Cuomo C."/>
            <person name="Burger G."/>
            <person name="Gray M.W."/>
            <person name="Holland P.W.H."/>
            <person name="King N."/>
            <person name="Lang F.B.F."/>
            <person name="Roger A.J."/>
            <person name="Ruiz-Trillo I."/>
            <person name="Young S.K."/>
            <person name="Zeng Q."/>
            <person name="Gargeya S."/>
            <person name="Alvarado L."/>
            <person name="Berlin A."/>
            <person name="Chapman S.B."/>
            <person name="Chen Z."/>
            <person name="Freedman E."/>
            <person name="Gellesch M."/>
            <person name="Goldberg J."/>
            <person name="Griggs A."/>
            <person name="Gujja S."/>
            <person name="Heilman E."/>
            <person name="Heiman D."/>
            <person name="Howarth C."/>
            <person name="Mehta T."/>
            <person name="Neiman D."/>
            <person name="Pearson M."/>
            <person name="Roberts A."/>
            <person name="Saif S."/>
            <person name="Shea T."/>
            <person name="Shenoy N."/>
            <person name="Sisk P."/>
            <person name="Stolte C."/>
            <person name="Sykes S."/>
            <person name="White J."/>
            <person name="Yandava C."/>
            <person name="Haas B."/>
            <person name="Nusbaum C."/>
            <person name="Birren B."/>
        </authorList>
    </citation>
    <scope>NUCLEOTIDE SEQUENCE</scope>
    <source>
        <strain evidence="2">ATCC 30864</strain>
    </source>
</reference>
<protein>
    <recommendedName>
        <fullName evidence="3">HEAT repeat domain-containing protein</fullName>
    </recommendedName>
</protein>
<dbReference type="eggNOG" id="ENOG502S6YB">
    <property type="taxonomic scope" value="Eukaryota"/>
</dbReference>
<organism evidence="1 2">
    <name type="scientific">Capsaspora owczarzaki (strain ATCC 30864)</name>
    <dbReference type="NCBI Taxonomy" id="595528"/>
    <lineage>
        <taxon>Eukaryota</taxon>
        <taxon>Filasterea</taxon>
        <taxon>Capsaspora</taxon>
    </lineage>
</organism>
<name>A0A0D2WY05_CAPO3</name>
<evidence type="ECO:0008006" key="3">
    <source>
        <dbReference type="Google" id="ProtNLM"/>
    </source>
</evidence>
<evidence type="ECO:0000313" key="2">
    <source>
        <dbReference type="Proteomes" id="UP000008743"/>
    </source>
</evidence>
<sequence>MKNKSRSTPTVSPVDDAVCRLEPDKVAEVSIAAQCQSDANLSSEFKEFISRTLDPDPRVRKQMLKEMCPCRVRADIDLMWARIIELTSDESDIVRDQALHALGDGSPRAMEATVMEIAERLYNDPSDAVRSKARRMVNAYRRTGKWNVL</sequence>
<dbReference type="InterPro" id="IPR016024">
    <property type="entry name" value="ARM-type_fold"/>
</dbReference>
<dbReference type="SUPFAM" id="SSF48371">
    <property type="entry name" value="ARM repeat"/>
    <property type="match status" value="1"/>
</dbReference>
<dbReference type="PhylomeDB" id="A0A0D2WY05"/>